<sequence>MLKIRFFLLMLFFALQTALAGAAPIRTCCDEACPPTMCAAMGCLPAVQPMIAAALPPLPQPAASMDFPESASIDLPLPLKEVWTPPD</sequence>
<reference evidence="2 3" key="1">
    <citation type="submission" date="2019-12" db="EMBL/GenBank/DDBJ databases">
        <title>Novel species isolated from a subtropical stream in China.</title>
        <authorList>
            <person name="Lu H."/>
        </authorList>
    </citation>
    <scope>NUCLEOTIDE SEQUENCE [LARGE SCALE GENOMIC DNA]</scope>
    <source>
        <strain evidence="2 3">FT127W</strain>
    </source>
</reference>
<comment type="caution">
    <text evidence="2">The sequence shown here is derived from an EMBL/GenBank/DDBJ whole genome shotgun (WGS) entry which is preliminary data.</text>
</comment>
<keyword evidence="3" id="KW-1185">Reference proteome</keyword>
<feature type="chain" id="PRO_5031523261" evidence="1">
    <location>
        <begin position="23"/>
        <end position="87"/>
    </location>
</feature>
<proteinExistence type="predicted"/>
<organism evidence="2 3">
    <name type="scientific">Pseudoduganella aquatica</name>
    <dbReference type="NCBI Taxonomy" id="2660641"/>
    <lineage>
        <taxon>Bacteria</taxon>
        <taxon>Pseudomonadati</taxon>
        <taxon>Pseudomonadota</taxon>
        <taxon>Betaproteobacteria</taxon>
        <taxon>Burkholderiales</taxon>
        <taxon>Oxalobacteraceae</taxon>
        <taxon>Telluria group</taxon>
        <taxon>Pseudoduganella</taxon>
    </lineage>
</organism>
<dbReference type="AlphaFoldDB" id="A0A7X4HAQ4"/>
<protein>
    <submittedName>
        <fullName evidence="2">Uncharacterized protein</fullName>
    </submittedName>
</protein>
<keyword evidence="1" id="KW-0732">Signal</keyword>
<feature type="signal peptide" evidence="1">
    <location>
        <begin position="1"/>
        <end position="22"/>
    </location>
</feature>
<evidence type="ECO:0000256" key="1">
    <source>
        <dbReference type="SAM" id="SignalP"/>
    </source>
</evidence>
<evidence type="ECO:0000313" key="3">
    <source>
        <dbReference type="Proteomes" id="UP000450676"/>
    </source>
</evidence>
<dbReference type="RefSeq" id="WP_161072125.1">
    <property type="nucleotide sequence ID" value="NZ_WWCU01000009.1"/>
</dbReference>
<accession>A0A7X4HAQ4</accession>
<name>A0A7X4HAQ4_9BURK</name>
<dbReference type="Proteomes" id="UP000450676">
    <property type="component" value="Unassembled WGS sequence"/>
</dbReference>
<gene>
    <name evidence="2" type="ORF">GTP77_10575</name>
</gene>
<evidence type="ECO:0000313" key="2">
    <source>
        <dbReference type="EMBL" id="MYN07784.1"/>
    </source>
</evidence>
<dbReference type="EMBL" id="WWCU01000009">
    <property type="protein sequence ID" value="MYN07784.1"/>
    <property type="molecule type" value="Genomic_DNA"/>
</dbReference>